<protein>
    <recommendedName>
        <fullName evidence="2">ribonuclease H</fullName>
        <ecNumber evidence="2">3.1.26.4</ecNumber>
    </recommendedName>
</protein>
<sequence>TGDWRPILDLRSLNKYLKKQSFCMISLQDVLRLLNRGDFMTSLDLQDAYFHIPIHPNHRKFLRFRVA</sequence>
<dbReference type="EC" id="3.1.26.4" evidence="2"/>
<dbReference type="GO" id="GO:0004523">
    <property type="term" value="F:RNA-DNA hybrid ribonuclease activity"/>
    <property type="evidence" value="ECO:0007669"/>
    <property type="project" value="UniProtKB-EC"/>
</dbReference>
<gene>
    <name evidence="4" type="ORF">NDU88_000582</name>
</gene>
<evidence type="ECO:0000256" key="2">
    <source>
        <dbReference type="ARBA" id="ARBA00012180"/>
    </source>
</evidence>
<dbReference type="InterPro" id="IPR000477">
    <property type="entry name" value="RT_dom"/>
</dbReference>
<dbReference type="PANTHER" id="PTHR33050:SF7">
    <property type="entry name" value="RIBONUCLEASE H"/>
    <property type="match status" value="1"/>
</dbReference>
<keyword evidence="5" id="KW-1185">Reference proteome</keyword>
<accession>A0AAV7Q644</accession>
<dbReference type="Proteomes" id="UP001066276">
    <property type="component" value="Chromosome 6"/>
</dbReference>
<evidence type="ECO:0000259" key="3">
    <source>
        <dbReference type="PROSITE" id="PS50878"/>
    </source>
</evidence>
<dbReference type="AlphaFoldDB" id="A0AAV7Q644"/>
<feature type="non-terminal residue" evidence="4">
    <location>
        <position position="1"/>
    </location>
</feature>
<dbReference type="EMBL" id="JANPWB010000010">
    <property type="protein sequence ID" value="KAJ1134118.1"/>
    <property type="molecule type" value="Genomic_DNA"/>
</dbReference>
<dbReference type="Gene3D" id="3.30.70.270">
    <property type="match status" value="1"/>
</dbReference>
<dbReference type="InterPro" id="IPR052055">
    <property type="entry name" value="Hepadnavirus_pol/RT"/>
</dbReference>
<evidence type="ECO:0000256" key="1">
    <source>
        <dbReference type="ARBA" id="ARBA00010879"/>
    </source>
</evidence>
<dbReference type="Pfam" id="PF00078">
    <property type="entry name" value="RVT_1"/>
    <property type="match status" value="1"/>
</dbReference>
<name>A0AAV7Q644_PLEWA</name>
<dbReference type="PROSITE" id="PS50878">
    <property type="entry name" value="RT_POL"/>
    <property type="match status" value="1"/>
</dbReference>
<dbReference type="InterPro" id="IPR043502">
    <property type="entry name" value="DNA/RNA_pol_sf"/>
</dbReference>
<reference evidence="4" key="1">
    <citation type="journal article" date="2022" name="bioRxiv">
        <title>Sequencing and chromosome-scale assembly of the giantPleurodeles waltlgenome.</title>
        <authorList>
            <person name="Brown T."/>
            <person name="Elewa A."/>
            <person name="Iarovenko S."/>
            <person name="Subramanian E."/>
            <person name="Araus A.J."/>
            <person name="Petzold A."/>
            <person name="Susuki M."/>
            <person name="Suzuki K.-i.T."/>
            <person name="Hayashi T."/>
            <person name="Toyoda A."/>
            <person name="Oliveira C."/>
            <person name="Osipova E."/>
            <person name="Leigh N.D."/>
            <person name="Simon A."/>
            <person name="Yun M.H."/>
        </authorList>
    </citation>
    <scope>NUCLEOTIDE SEQUENCE</scope>
    <source>
        <strain evidence="4">20211129_DDA</strain>
        <tissue evidence="4">Liver</tissue>
    </source>
</reference>
<organism evidence="4 5">
    <name type="scientific">Pleurodeles waltl</name>
    <name type="common">Iberian ribbed newt</name>
    <dbReference type="NCBI Taxonomy" id="8319"/>
    <lineage>
        <taxon>Eukaryota</taxon>
        <taxon>Metazoa</taxon>
        <taxon>Chordata</taxon>
        <taxon>Craniata</taxon>
        <taxon>Vertebrata</taxon>
        <taxon>Euteleostomi</taxon>
        <taxon>Amphibia</taxon>
        <taxon>Batrachia</taxon>
        <taxon>Caudata</taxon>
        <taxon>Salamandroidea</taxon>
        <taxon>Salamandridae</taxon>
        <taxon>Pleurodelinae</taxon>
        <taxon>Pleurodeles</taxon>
    </lineage>
</organism>
<comment type="similarity">
    <text evidence="1">Belongs to the beta type-B retroviral polymerase family. HERV class-II K(HML-2) pol subfamily.</text>
</comment>
<dbReference type="InterPro" id="IPR043128">
    <property type="entry name" value="Rev_trsase/Diguanyl_cyclase"/>
</dbReference>
<dbReference type="SUPFAM" id="SSF56672">
    <property type="entry name" value="DNA/RNA polymerases"/>
    <property type="match status" value="1"/>
</dbReference>
<dbReference type="PANTHER" id="PTHR33050">
    <property type="entry name" value="REVERSE TRANSCRIPTASE DOMAIN-CONTAINING PROTEIN"/>
    <property type="match status" value="1"/>
</dbReference>
<comment type="caution">
    <text evidence="4">The sequence shown here is derived from an EMBL/GenBank/DDBJ whole genome shotgun (WGS) entry which is preliminary data.</text>
</comment>
<feature type="domain" description="Reverse transcriptase" evidence="3">
    <location>
        <begin position="1"/>
        <end position="67"/>
    </location>
</feature>
<evidence type="ECO:0000313" key="5">
    <source>
        <dbReference type="Proteomes" id="UP001066276"/>
    </source>
</evidence>
<proteinExistence type="inferred from homology"/>
<dbReference type="Gene3D" id="3.10.10.10">
    <property type="entry name" value="HIV Type 1 Reverse Transcriptase, subunit A, domain 1"/>
    <property type="match status" value="1"/>
</dbReference>
<feature type="non-terminal residue" evidence="4">
    <location>
        <position position="67"/>
    </location>
</feature>
<evidence type="ECO:0000313" key="4">
    <source>
        <dbReference type="EMBL" id="KAJ1134118.1"/>
    </source>
</evidence>